<evidence type="ECO:0000256" key="1">
    <source>
        <dbReference type="SAM" id="Phobius"/>
    </source>
</evidence>
<reference evidence="2 3" key="1">
    <citation type="submission" date="2018-02" db="EMBL/GenBank/DDBJ databases">
        <title>Draft Genome of Achromobacter spanius stain 6.</title>
        <authorList>
            <person name="Gunasekera T.S."/>
            <person name="Radwan O."/>
            <person name="Ruiz O.N."/>
        </authorList>
    </citation>
    <scope>NUCLEOTIDE SEQUENCE [LARGE SCALE GENOMIC DNA]</scope>
    <source>
        <strain evidence="2 3">6</strain>
    </source>
</reference>
<protein>
    <submittedName>
        <fullName evidence="2">Uncharacterized protein</fullName>
    </submittedName>
</protein>
<feature type="transmembrane region" description="Helical" evidence="1">
    <location>
        <begin position="76"/>
        <end position="100"/>
    </location>
</feature>
<evidence type="ECO:0000313" key="3">
    <source>
        <dbReference type="Proteomes" id="UP000239990"/>
    </source>
</evidence>
<sequence>MVAAAPWSLCVFFLSLPFALLASKSVGAIQFVFLLLALINLLALARMTFAWMDVVASRGVVIEQPKRPANAEAKHLALLVLFVVVAGAVLRASADIPLWLYFALNSGGDAKFFGALFSVLGLIWVPTIYAGAVYVPSLPRAASSGEYGFKEVRQTMVFRRWPLAIVLFGLVVSAGVTKTLVVDVARRVTLSGIAYGLLGMLICTAMMVIAAVMAAVAYRESSRGSAEKIGGAAVVA</sequence>
<gene>
    <name evidence="2" type="ORF">C4E15_25750</name>
</gene>
<keyword evidence="1" id="KW-1133">Transmembrane helix</keyword>
<feature type="transmembrane region" description="Helical" evidence="1">
    <location>
        <begin position="161"/>
        <end position="181"/>
    </location>
</feature>
<evidence type="ECO:0000313" key="2">
    <source>
        <dbReference type="EMBL" id="PPA73425.1"/>
    </source>
</evidence>
<name>A0A2S5GKL8_9BURK</name>
<dbReference type="AlphaFoldDB" id="A0A2S5GKL8"/>
<accession>A0A2S5GKL8</accession>
<comment type="caution">
    <text evidence="2">The sequence shown here is derived from an EMBL/GenBank/DDBJ whole genome shotgun (WGS) entry which is preliminary data.</text>
</comment>
<organism evidence="2 3">
    <name type="scientific">Achromobacter spanius</name>
    <dbReference type="NCBI Taxonomy" id="217203"/>
    <lineage>
        <taxon>Bacteria</taxon>
        <taxon>Pseudomonadati</taxon>
        <taxon>Pseudomonadota</taxon>
        <taxon>Betaproteobacteria</taxon>
        <taxon>Burkholderiales</taxon>
        <taxon>Alcaligenaceae</taxon>
        <taxon>Achromobacter</taxon>
    </lineage>
</organism>
<proteinExistence type="predicted"/>
<feature type="transmembrane region" description="Helical" evidence="1">
    <location>
        <begin position="32"/>
        <end position="55"/>
    </location>
</feature>
<dbReference type="EMBL" id="PREU01000015">
    <property type="protein sequence ID" value="PPA73425.1"/>
    <property type="molecule type" value="Genomic_DNA"/>
</dbReference>
<dbReference type="Proteomes" id="UP000239990">
    <property type="component" value="Unassembled WGS sequence"/>
</dbReference>
<feature type="transmembrane region" description="Helical" evidence="1">
    <location>
        <begin position="112"/>
        <end position="135"/>
    </location>
</feature>
<feature type="transmembrane region" description="Helical" evidence="1">
    <location>
        <begin position="193"/>
        <end position="218"/>
    </location>
</feature>
<keyword evidence="1" id="KW-0472">Membrane</keyword>
<keyword evidence="1" id="KW-0812">Transmembrane</keyword>